<dbReference type="EMBL" id="JAVRFJ010000013">
    <property type="protein sequence ID" value="MDT0569108.1"/>
    <property type="molecule type" value="Genomic_DNA"/>
</dbReference>
<dbReference type="InterPro" id="IPR008902">
    <property type="entry name" value="Rhamnosid_concanavalin"/>
</dbReference>
<feature type="compositionally biased region" description="Polar residues" evidence="4">
    <location>
        <begin position="1"/>
        <end position="21"/>
    </location>
</feature>
<gene>
    <name evidence="9" type="ORF">RM704_16785</name>
</gene>
<dbReference type="GO" id="GO:0016787">
    <property type="term" value="F:hydrolase activity"/>
    <property type="evidence" value="ECO:0007669"/>
    <property type="project" value="UniProtKB-KW"/>
</dbReference>
<protein>
    <recommendedName>
        <fullName evidence="2">alpha-L-rhamnosidase</fullName>
        <ecNumber evidence="2">3.2.1.40</ecNumber>
    </recommendedName>
</protein>
<accession>A0ABU2YXP8</accession>
<dbReference type="Proteomes" id="UP001180737">
    <property type="component" value="Unassembled WGS sequence"/>
</dbReference>
<dbReference type="SUPFAM" id="SSF48208">
    <property type="entry name" value="Six-hairpin glycosidases"/>
    <property type="match status" value="1"/>
</dbReference>
<proteinExistence type="predicted"/>
<dbReference type="RefSeq" id="WP_033526100.1">
    <property type="nucleotide sequence ID" value="NZ_JAVRFJ010000013.1"/>
</dbReference>
<evidence type="ECO:0000259" key="7">
    <source>
        <dbReference type="Pfam" id="PF17389"/>
    </source>
</evidence>
<organism evidence="9 10">
    <name type="scientific">Streptomyces gottesmaniae</name>
    <dbReference type="NCBI Taxonomy" id="3075518"/>
    <lineage>
        <taxon>Bacteria</taxon>
        <taxon>Bacillati</taxon>
        <taxon>Actinomycetota</taxon>
        <taxon>Actinomycetes</taxon>
        <taxon>Kitasatosporales</taxon>
        <taxon>Streptomycetaceae</taxon>
        <taxon>Streptomyces</taxon>
    </lineage>
</organism>
<feature type="domain" description="Alpha-L-rhamnosidase C-terminal" evidence="8">
    <location>
        <begin position="791"/>
        <end position="854"/>
    </location>
</feature>
<dbReference type="Gene3D" id="2.60.420.10">
    <property type="entry name" value="Maltose phosphorylase, domain 3"/>
    <property type="match status" value="1"/>
</dbReference>
<dbReference type="InterPro" id="IPR013737">
    <property type="entry name" value="Bac_rhamnosid_N"/>
</dbReference>
<dbReference type="PIRSF" id="PIRSF010631">
    <property type="entry name" value="A-rhamnsds"/>
    <property type="match status" value="1"/>
</dbReference>
<dbReference type="InterPro" id="IPR008928">
    <property type="entry name" value="6-hairpin_glycosidase_sf"/>
</dbReference>
<evidence type="ECO:0000256" key="2">
    <source>
        <dbReference type="ARBA" id="ARBA00012652"/>
    </source>
</evidence>
<dbReference type="InterPro" id="IPR035396">
    <property type="entry name" value="Bac_rhamnosid6H"/>
</dbReference>
<evidence type="ECO:0000259" key="5">
    <source>
        <dbReference type="Pfam" id="PF05592"/>
    </source>
</evidence>
<feature type="domain" description="Alpha-L-rhamnosidase concanavalin-like" evidence="5">
    <location>
        <begin position="334"/>
        <end position="420"/>
    </location>
</feature>
<keyword evidence="3 9" id="KW-0378">Hydrolase</keyword>
<evidence type="ECO:0000313" key="10">
    <source>
        <dbReference type="Proteomes" id="UP001180737"/>
    </source>
</evidence>
<dbReference type="Gene3D" id="1.50.10.10">
    <property type="match status" value="1"/>
</dbReference>
<dbReference type="Gene3D" id="2.60.40.10">
    <property type="entry name" value="Immunoglobulins"/>
    <property type="match status" value="1"/>
</dbReference>
<sequence length="891" mass="95971">MTNTSGPTAPHTTDTTASVTGLRTADDSGLVATAHPMPRLSWSLTGERPGILQQAYEIEVSTDPSFEDATSSGQVGADTVTDHPWPAQPLASREVRYWRVRVRTDLGWTRWSDRARVEAALLDDVDWAARPVHLPDDRGRTSPGPVPLLRREFHLPAEPVSARLYVTSLGVHRTAVNGRTVSDDLLEPGWTSYPNRLLYATYDVTGLLRPGANALSAAIGDGWVRGHLTWHKNRDVYGDTTALLAQLEVDLADGTRVTVTTDRHWKGGYGDLLAADLYDGCERDLRHEPDGWRLPGFVDAGWEPVAVLPLPKGLAQRAHPPVRVVQVVRPERRTLPDGTIAVDAGENLTGWLRLRVDGPRGGTVTVRHAEVLDTDGRLLTSILRGARATDQYTLAGGNAELAPEFTFHGFRYAEIVASPGVDVEAVEVEVVSSDLRRIGEFRCSDERVNTLYANVVRSQRGNFLAVPTDCPQRDERLGWTGDIMAFAPTACATFDSASFLDSWLTDLRIEQGPDGAVPMVVPDVPLGELPPAELPFAGAAAGWGDAATVVPAALFEAYGRPGMLERHYPAMRAWVEFTVAHLDDDGTWSGNAQLGDWLDPAAPPQDPARATTDSGYVATAFVAHSARLLADAARVLDRPDDVERYAALHRLTAEAAWHKWGDHARTTQTGCALALCFDIAPAGERADVGKALAALVRANGGRIATGFLGTPFVLPALGDTGHVAEAYELLLNPECPGWLYQVARGATTMWERWDAIRPDGTIDVENAGTMLSFNHYAYGAVATWLYRSVAGLRPVSPGYRTMEFAPRPGATLTSAEASIVTPYGTASVAWSISGDTLTVRAVLPPGTTGRFSAPEGWHPDEPVGELASGSHLLSLRSESPPAAAHSGSPPA</sequence>
<dbReference type="Pfam" id="PF17389">
    <property type="entry name" value="Bac_rhamnosid6H"/>
    <property type="match status" value="1"/>
</dbReference>
<feature type="domain" description="Alpha-L-rhamnosidase six-hairpin glycosidase" evidence="7">
    <location>
        <begin position="437"/>
        <end position="789"/>
    </location>
</feature>
<dbReference type="Pfam" id="PF17390">
    <property type="entry name" value="Bac_rhamnosid_C"/>
    <property type="match status" value="1"/>
</dbReference>
<feature type="compositionally biased region" description="Polar residues" evidence="4">
    <location>
        <begin position="65"/>
        <end position="74"/>
    </location>
</feature>
<feature type="region of interest" description="Disordered" evidence="4">
    <location>
        <begin position="1"/>
        <end position="23"/>
    </location>
</feature>
<evidence type="ECO:0000313" key="9">
    <source>
        <dbReference type="EMBL" id="MDT0569108.1"/>
    </source>
</evidence>
<dbReference type="InterPro" id="IPR035398">
    <property type="entry name" value="Bac_rhamnosid_C"/>
</dbReference>
<evidence type="ECO:0000256" key="1">
    <source>
        <dbReference type="ARBA" id="ARBA00001445"/>
    </source>
</evidence>
<comment type="caution">
    <text evidence="9">The sequence shown here is derived from an EMBL/GenBank/DDBJ whole genome shotgun (WGS) entry which is preliminary data.</text>
</comment>
<dbReference type="PANTHER" id="PTHR33307">
    <property type="entry name" value="ALPHA-RHAMNOSIDASE (EUROFUNG)"/>
    <property type="match status" value="1"/>
</dbReference>
<keyword evidence="10" id="KW-1185">Reference proteome</keyword>
<dbReference type="PANTHER" id="PTHR33307:SF6">
    <property type="entry name" value="ALPHA-RHAMNOSIDASE (EUROFUNG)-RELATED"/>
    <property type="match status" value="1"/>
</dbReference>
<evidence type="ECO:0000256" key="3">
    <source>
        <dbReference type="ARBA" id="ARBA00022801"/>
    </source>
</evidence>
<dbReference type="Pfam" id="PF25788">
    <property type="entry name" value="Ig_Rha78A_N"/>
    <property type="match status" value="1"/>
</dbReference>
<feature type="region of interest" description="Disordered" evidence="4">
    <location>
        <begin position="65"/>
        <end position="86"/>
    </location>
</feature>
<name>A0ABU2YXP8_9ACTN</name>
<evidence type="ECO:0000256" key="4">
    <source>
        <dbReference type="SAM" id="MobiDB-lite"/>
    </source>
</evidence>
<dbReference type="Pfam" id="PF05592">
    <property type="entry name" value="Bac_rhamnosid"/>
    <property type="match status" value="1"/>
</dbReference>
<dbReference type="InterPro" id="IPR016007">
    <property type="entry name" value="Alpha_rhamnosid"/>
</dbReference>
<comment type="catalytic activity">
    <reaction evidence="1">
        <text>Hydrolysis of terminal non-reducing alpha-L-rhamnose residues in alpha-L-rhamnosides.</text>
        <dbReference type="EC" id="3.2.1.40"/>
    </reaction>
</comment>
<dbReference type="InterPro" id="IPR013783">
    <property type="entry name" value="Ig-like_fold"/>
</dbReference>
<dbReference type="Pfam" id="PF08531">
    <property type="entry name" value="Bac_rhamnosid_N"/>
    <property type="match status" value="1"/>
</dbReference>
<evidence type="ECO:0000259" key="6">
    <source>
        <dbReference type="Pfam" id="PF08531"/>
    </source>
</evidence>
<evidence type="ECO:0000259" key="8">
    <source>
        <dbReference type="Pfam" id="PF17390"/>
    </source>
</evidence>
<reference evidence="9" key="1">
    <citation type="submission" date="2024-05" db="EMBL/GenBank/DDBJ databases">
        <title>30 novel species of actinomycetes from the DSMZ collection.</title>
        <authorList>
            <person name="Nouioui I."/>
        </authorList>
    </citation>
    <scope>NUCLEOTIDE SEQUENCE</scope>
    <source>
        <strain evidence="9">DSM 3412</strain>
    </source>
</reference>
<dbReference type="EC" id="3.2.1.40" evidence="2"/>
<dbReference type="InterPro" id="IPR012341">
    <property type="entry name" value="6hp_glycosidase-like_sf"/>
</dbReference>
<dbReference type="Gene3D" id="2.60.120.260">
    <property type="entry name" value="Galactose-binding domain-like"/>
    <property type="match status" value="2"/>
</dbReference>
<feature type="domain" description="Bacterial alpha-L-rhamnosidase N-terminal" evidence="6">
    <location>
        <begin position="159"/>
        <end position="326"/>
    </location>
</feature>